<dbReference type="AlphaFoldDB" id="A0A392UT94"/>
<evidence type="ECO:0000313" key="2">
    <source>
        <dbReference type="Proteomes" id="UP000265520"/>
    </source>
</evidence>
<organism evidence="1 2">
    <name type="scientific">Trifolium medium</name>
    <dbReference type="NCBI Taxonomy" id="97028"/>
    <lineage>
        <taxon>Eukaryota</taxon>
        <taxon>Viridiplantae</taxon>
        <taxon>Streptophyta</taxon>
        <taxon>Embryophyta</taxon>
        <taxon>Tracheophyta</taxon>
        <taxon>Spermatophyta</taxon>
        <taxon>Magnoliopsida</taxon>
        <taxon>eudicotyledons</taxon>
        <taxon>Gunneridae</taxon>
        <taxon>Pentapetalae</taxon>
        <taxon>rosids</taxon>
        <taxon>fabids</taxon>
        <taxon>Fabales</taxon>
        <taxon>Fabaceae</taxon>
        <taxon>Papilionoideae</taxon>
        <taxon>50 kb inversion clade</taxon>
        <taxon>NPAAA clade</taxon>
        <taxon>Hologalegina</taxon>
        <taxon>IRL clade</taxon>
        <taxon>Trifolieae</taxon>
        <taxon>Trifolium</taxon>
    </lineage>
</organism>
<dbReference type="EMBL" id="LXQA010885695">
    <property type="protein sequence ID" value="MCI75560.1"/>
    <property type="molecule type" value="Genomic_DNA"/>
</dbReference>
<feature type="non-terminal residue" evidence="1">
    <location>
        <position position="1"/>
    </location>
</feature>
<proteinExistence type="predicted"/>
<name>A0A392UT94_9FABA</name>
<comment type="caution">
    <text evidence="1">The sequence shown here is derived from an EMBL/GenBank/DDBJ whole genome shotgun (WGS) entry which is preliminary data.</text>
</comment>
<reference evidence="1 2" key="1">
    <citation type="journal article" date="2018" name="Front. Plant Sci.">
        <title>Red Clover (Trifolium pratense) and Zigzag Clover (T. medium) - A Picture of Genomic Similarities and Differences.</title>
        <authorList>
            <person name="Dluhosova J."/>
            <person name="Istvanek J."/>
            <person name="Nedelnik J."/>
            <person name="Repkova J."/>
        </authorList>
    </citation>
    <scope>NUCLEOTIDE SEQUENCE [LARGE SCALE GENOMIC DNA]</scope>
    <source>
        <strain evidence="2">cv. 10/8</strain>
        <tissue evidence="1">Leaf</tissue>
    </source>
</reference>
<dbReference type="Proteomes" id="UP000265520">
    <property type="component" value="Unassembled WGS sequence"/>
</dbReference>
<protein>
    <submittedName>
        <fullName evidence="1">Uncharacterized protein</fullName>
    </submittedName>
</protein>
<evidence type="ECO:0000313" key="1">
    <source>
        <dbReference type="EMBL" id="MCI75560.1"/>
    </source>
</evidence>
<accession>A0A392UT94</accession>
<sequence>LDKKGTDNVVADHLSRMEGIAPESVPINDDFPYERLIAQLENISA</sequence>
<keyword evidence="2" id="KW-1185">Reference proteome</keyword>